<dbReference type="InterPro" id="IPR006626">
    <property type="entry name" value="PbH1"/>
</dbReference>
<keyword evidence="6" id="KW-1185">Reference proteome</keyword>
<dbReference type="InterPro" id="IPR022441">
    <property type="entry name" value="Para_beta_helix_rpt-2"/>
</dbReference>
<keyword evidence="2" id="KW-0677">Repeat</keyword>
<comment type="pathway">
    <text evidence="1">Protein modification; protein ubiquitination.</text>
</comment>
<dbReference type="InterPro" id="IPR051550">
    <property type="entry name" value="SCF-Subunits/Alg-Epimerases"/>
</dbReference>
<accession>A0ABW7C4Q1</accession>
<dbReference type="NCBIfam" id="TIGR03804">
    <property type="entry name" value="para_beta_helix"/>
    <property type="match status" value="2"/>
</dbReference>
<keyword evidence="3" id="KW-0833">Ubl conjugation pathway</keyword>
<gene>
    <name evidence="5" type="ORF">VPK24_01040</name>
</gene>
<dbReference type="PANTHER" id="PTHR22990">
    <property type="entry name" value="F-BOX ONLY PROTEIN"/>
    <property type="match status" value="1"/>
</dbReference>
<dbReference type="Pfam" id="PF07602">
    <property type="entry name" value="DUF1565"/>
    <property type="match status" value="1"/>
</dbReference>
<dbReference type="Proteomes" id="UP001604335">
    <property type="component" value="Unassembled WGS sequence"/>
</dbReference>
<organism evidence="5 6">
    <name type="scientific">Limnothrix redekei LRLZ20PSL1</name>
    <dbReference type="NCBI Taxonomy" id="3112953"/>
    <lineage>
        <taxon>Bacteria</taxon>
        <taxon>Bacillati</taxon>
        <taxon>Cyanobacteriota</taxon>
        <taxon>Cyanophyceae</taxon>
        <taxon>Pseudanabaenales</taxon>
        <taxon>Pseudanabaenaceae</taxon>
        <taxon>Limnothrix</taxon>
    </lineage>
</organism>
<reference evidence="6" key="1">
    <citation type="journal article" date="2024" name="Algal Res.">
        <title>Biochemical, toxicological and genomic investigation of a high-biomass producing Limnothrix strain isolated from Italian shallow drinking water reservoir.</title>
        <authorList>
            <person name="Simonazzi M."/>
            <person name="Shishido T.K."/>
            <person name="Delbaje E."/>
            <person name="Wahlsten M."/>
            <person name="Fewer D.P."/>
            <person name="Sivonen K."/>
            <person name="Pezzolesi L."/>
            <person name="Pistocchi R."/>
        </authorList>
    </citation>
    <scope>NUCLEOTIDE SEQUENCE [LARGE SCALE GENOMIC DNA]</scope>
    <source>
        <strain evidence="6">LRLZ20PSL1</strain>
    </source>
</reference>
<evidence type="ECO:0000256" key="3">
    <source>
        <dbReference type="ARBA" id="ARBA00022786"/>
    </source>
</evidence>
<dbReference type="InterPro" id="IPR011050">
    <property type="entry name" value="Pectin_lyase_fold/virulence"/>
</dbReference>
<evidence type="ECO:0000256" key="1">
    <source>
        <dbReference type="ARBA" id="ARBA00004906"/>
    </source>
</evidence>
<dbReference type="InterPro" id="IPR012334">
    <property type="entry name" value="Pectin_lyas_fold"/>
</dbReference>
<evidence type="ECO:0000313" key="5">
    <source>
        <dbReference type="EMBL" id="MFG3816205.1"/>
    </source>
</evidence>
<comment type="caution">
    <text evidence="5">The sequence shown here is derived from an EMBL/GenBank/DDBJ whole genome shotgun (WGS) entry which is preliminary data.</text>
</comment>
<proteinExistence type="predicted"/>
<dbReference type="EMBL" id="JAZAQF010000006">
    <property type="protein sequence ID" value="MFG3816205.1"/>
    <property type="molecule type" value="Genomic_DNA"/>
</dbReference>
<dbReference type="PANTHER" id="PTHR22990:SF15">
    <property type="entry name" value="F-BOX ONLY PROTEIN 10"/>
    <property type="match status" value="1"/>
</dbReference>
<protein>
    <submittedName>
        <fullName evidence="5">DUF1565 domain-containing protein</fullName>
    </submittedName>
</protein>
<name>A0ABW7C4Q1_9CYAN</name>
<dbReference type="SUPFAM" id="SSF51126">
    <property type="entry name" value="Pectin lyase-like"/>
    <property type="match status" value="1"/>
</dbReference>
<evidence type="ECO:0000256" key="2">
    <source>
        <dbReference type="ARBA" id="ARBA00022737"/>
    </source>
</evidence>
<dbReference type="InterPro" id="IPR011459">
    <property type="entry name" value="DUF1565"/>
</dbReference>
<sequence>MGLPLRHFSRCWSGRAVRAIGLGLLVGAIGTVGGPFQPPARSSVVLTVDPQGNDAAARSGRGSFRTITSALDHASQYSNGVTIRLAPGRYSAELGEQFPLRVPDGVTLSGDLNGQGQAVVIQGAGGFSSRSFSQQAVAIALTGSGSVLGVTVSNPVPRGTGIWVESDGATPVIANNRLLNNHRDGIFVTGRAQPQILRNWFQNNGGNGLSITRDAGGIVRENRFQATGFGLAIGGNASPVIQDNQITQNRDGVVISNQAQPLLRRNQIEGNSNDGLVMIDRAQPDLGTAFSPGENRILNNGRYAIYNATKGTTVSAVGNELDRSRVMGSVLLSWGGLGGSQSIAPGFRPIAPILSSQWP</sequence>
<dbReference type="RefSeq" id="WP_393009938.1">
    <property type="nucleotide sequence ID" value="NZ_JAZAQF010000006.1"/>
</dbReference>
<evidence type="ECO:0000313" key="6">
    <source>
        <dbReference type="Proteomes" id="UP001604335"/>
    </source>
</evidence>
<dbReference type="SMART" id="SM00710">
    <property type="entry name" value="PbH1"/>
    <property type="match status" value="6"/>
</dbReference>
<evidence type="ECO:0000259" key="4">
    <source>
        <dbReference type="Pfam" id="PF07602"/>
    </source>
</evidence>
<dbReference type="Gene3D" id="2.160.20.10">
    <property type="entry name" value="Single-stranded right-handed beta-helix, Pectin lyase-like"/>
    <property type="match status" value="1"/>
</dbReference>
<feature type="domain" description="DUF1565" evidence="4">
    <location>
        <begin position="51"/>
        <end position="323"/>
    </location>
</feature>